<organism evidence="3 4">
    <name type="scientific">Trifolium pratense</name>
    <name type="common">Red clover</name>
    <dbReference type="NCBI Taxonomy" id="57577"/>
    <lineage>
        <taxon>Eukaryota</taxon>
        <taxon>Viridiplantae</taxon>
        <taxon>Streptophyta</taxon>
        <taxon>Embryophyta</taxon>
        <taxon>Tracheophyta</taxon>
        <taxon>Spermatophyta</taxon>
        <taxon>Magnoliopsida</taxon>
        <taxon>eudicotyledons</taxon>
        <taxon>Gunneridae</taxon>
        <taxon>Pentapetalae</taxon>
        <taxon>rosids</taxon>
        <taxon>fabids</taxon>
        <taxon>Fabales</taxon>
        <taxon>Fabaceae</taxon>
        <taxon>Papilionoideae</taxon>
        <taxon>50 kb inversion clade</taxon>
        <taxon>NPAAA clade</taxon>
        <taxon>Hologalegina</taxon>
        <taxon>IRL clade</taxon>
        <taxon>Trifolieae</taxon>
        <taxon>Trifolium</taxon>
    </lineage>
</organism>
<dbReference type="AlphaFoldDB" id="A0A2K3NEH4"/>
<gene>
    <name evidence="3" type="ORF">L195_g024723</name>
</gene>
<comment type="caution">
    <text evidence="3">The sequence shown here is derived from an EMBL/GenBank/DDBJ whole genome shotgun (WGS) entry which is preliminary data.</text>
</comment>
<reference evidence="3 4" key="2">
    <citation type="journal article" date="2017" name="Front. Plant Sci.">
        <title>Gene Classification and Mining of Molecular Markers Useful in Red Clover (Trifolium pratense) Breeding.</title>
        <authorList>
            <person name="Istvanek J."/>
            <person name="Dluhosova J."/>
            <person name="Dluhos P."/>
            <person name="Patkova L."/>
            <person name="Nedelnik J."/>
            <person name="Repkova J."/>
        </authorList>
    </citation>
    <scope>NUCLEOTIDE SEQUENCE [LARGE SCALE GENOMIC DNA]</scope>
    <source>
        <strain evidence="4">cv. Tatra</strain>
        <tissue evidence="3">Young leaves</tissue>
    </source>
</reference>
<reference evidence="3 4" key="1">
    <citation type="journal article" date="2014" name="Am. J. Bot.">
        <title>Genome assembly and annotation for red clover (Trifolium pratense; Fabaceae).</title>
        <authorList>
            <person name="Istvanek J."/>
            <person name="Jaros M."/>
            <person name="Krenek A."/>
            <person name="Repkova J."/>
        </authorList>
    </citation>
    <scope>NUCLEOTIDE SEQUENCE [LARGE SCALE GENOMIC DNA]</scope>
    <source>
        <strain evidence="4">cv. Tatra</strain>
        <tissue evidence="3">Young leaves</tissue>
    </source>
</reference>
<keyword evidence="1" id="KW-0175">Coiled coil</keyword>
<feature type="coiled-coil region" evidence="1">
    <location>
        <begin position="246"/>
        <end position="301"/>
    </location>
</feature>
<protein>
    <submittedName>
        <fullName evidence="3">Kinesin-5-like protein</fullName>
    </submittedName>
</protein>
<sequence>MNTPSNNHTTEPRDVASSSSNSTGINLPPRNSSSNSTRINLPPRKPDSKFQRVSHTPLMTEPPGTLTNQVGNKFYEAFQQKHGSYADLPAAKITELMKSSSLDNAPTQSLLSVVNGILEESVERRSGEIPLRVACLLRKVVQEIERRISTQQEHLRTQNNLFKTREEKYKSRISVLEALASGIKEESKNENIIKEEKNAHDSRPTEKIVKEEKNVNDSKPTEKIVKGEKKTNESMQTDNIKDEEEKKEIDKEVIRLIKEVEDKNLEKMEIDKEVSRLIKEVEDKNMKISTLEQDIETIQKRYEVECSKMESEAKDEMDKEVIRL</sequence>
<name>A0A2K3NEH4_TRIPR</name>
<dbReference type="EMBL" id="ASHM01020093">
    <property type="protein sequence ID" value="PNY01429.1"/>
    <property type="molecule type" value="Genomic_DNA"/>
</dbReference>
<evidence type="ECO:0000313" key="4">
    <source>
        <dbReference type="Proteomes" id="UP000236291"/>
    </source>
</evidence>
<dbReference type="Gene3D" id="1.20.5.170">
    <property type="match status" value="1"/>
</dbReference>
<evidence type="ECO:0000256" key="2">
    <source>
        <dbReference type="SAM" id="MobiDB-lite"/>
    </source>
</evidence>
<dbReference type="ExpressionAtlas" id="A0A2K3NEH4">
    <property type="expression patterns" value="baseline"/>
</dbReference>
<dbReference type="Proteomes" id="UP000236291">
    <property type="component" value="Unassembled WGS sequence"/>
</dbReference>
<feature type="non-terminal residue" evidence="3">
    <location>
        <position position="324"/>
    </location>
</feature>
<feature type="compositionally biased region" description="Polar residues" evidence="2">
    <location>
        <begin position="16"/>
        <end position="39"/>
    </location>
</feature>
<evidence type="ECO:0000313" key="3">
    <source>
        <dbReference type="EMBL" id="PNY01429.1"/>
    </source>
</evidence>
<evidence type="ECO:0000256" key="1">
    <source>
        <dbReference type="SAM" id="Coils"/>
    </source>
</evidence>
<dbReference type="STRING" id="57577.A0A2K3NEH4"/>
<accession>A0A2K3NEH4</accession>
<proteinExistence type="predicted"/>
<feature type="region of interest" description="Disordered" evidence="2">
    <location>
        <begin position="1"/>
        <end position="67"/>
    </location>
</feature>